<name>A0A4Z2DTQ5_SCHJA</name>
<dbReference type="Proteomes" id="UP000311919">
    <property type="component" value="Unassembled WGS sequence"/>
</dbReference>
<evidence type="ECO:0000313" key="1">
    <source>
        <dbReference type="EMBL" id="TNN19798.1"/>
    </source>
</evidence>
<reference evidence="1 2" key="1">
    <citation type="submission" date="2019-03" db="EMBL/GenBank/DDBJ databases">
        <title>An improved genome assembly of the fluke Schistosoma japonicum.</title>
        <authorList>
            <person name="Hu W."/>
            <person name="Luo F."/>
            <person name="Yin M."/>
            <person name="Mo X."/>
            <person name="Sun C."/>
            <person name="Wu Q."/>
            <person name="Zhu B."/>
            <person name="Xiang M."/>
            <person name="Wang J."/>
            <person name="Wang Y."/>
            <person name="Zhang T."/>
            <person name="Xu B."/>
            <person name="Zheng H."/>
            <person name="Feng Z."/>
        </authorList>
    </citation>
    <scope>NUCLEOTIDE SEQUENCE [LARGE SCALE GENOMIC DNA]</scope>
    <source>
        <strain evidence="1">HuSjv2</strain>
        <tissue evidence="1">Worms</tissue>
    </source>
</reference>
<protein>
    <submittedName>
        <fullName evidence="1">Uncharacterized protein</fullName>
    </submittedName>
</protein>
<sequence length="680" mass="77600">MPVLHITFYADIFSRLTSSLQRDLTLSYFKQISDDLKRAESIICLLNMKDIVLNPQISPMLLALAYQSLIDGEHSMRRSNQMSVSSDTQLNSSPVNDCETLVKTENSDDGEEGEVIGCDEEDEFVDEPDSLNSTSGDNSWTNMSGSVLNVCRFKITYELLPLAYKINTVSKVDKNIVYNISVTSINFLITYITRIPAYPSIKGLEENEFSARKDPVTYIEDCIKMIGHLLQWSVNTFDFTSSESLPYLVQLTKDLFHEVRSSCEAVSTKRDSRSCRKAITSSTFSHRSYPKVFQALCMFWYTFVNLSAAYLRKVHSRIFDGSIRKDNLPGVLYLPINLDVLFNSTFNKNLLSIENEEITLLNYIHDIWRLREYTPTSYSFGNKEMDSSDDIHPCTDGSSDVSRETLFEQIIRLHFALSGLNNTQQEIIWACDFVNKCSDQLRSVSIQTYRGDPYNSTELKFIFRILQMLLLSLIDDKNKVVIKSEVCSGLWDEFVQEFKSLSLLIGQSKEEKIHIQNICSLVPFTRQCVVFIVSKILASRLCDISRRTKDPTIAVNSACLACILCQVDTRLNDVFHSSPYWPSLFPYLSEVMHTHWTTIRDRFSKWTLPSCSFIFDVSLLNTIFQLECNVGLGTDWSDRDAFLSRCSNLVQSKSPDEVDSVLVEFIHAESSNISVCLTSF</sequence>
<accession>A0A4Z2DTQ5</accession>
<gene>
    <name evidence="1" type="ORF">EWB00_006006</name>
</gene>
<keyword evidence="2" id="KW-1185">Reference proteome</keyword>
<dbReference type="OrthoDB" id="6235976at2759"/>
<proteinExistence type="predicted"/>
<dbReference type="AlphaFoldDB" id="A0A4Z2DTQ5"/>
<dbReference type="EMBL" id="SKCS01000039">
    <property type="protein sequence ID" value="TNN19798.1"/>
    <property type="molecule type" value="Genomic_DNA"/>
</dbReference>
<comment type="caution">
    <text evidence="1">The sequence shown here is derived from an EMBL/GenBank/DDBJ whole genome shotgun (WGS) entry which is preliminary data.</text>
</comment>
<evidence type="ECO:0000313" key="2">
    <source>
        <dbReference type="Proteomes" id="UP000311919"/>
    </source>
</evidence>
<organism evidence="1 2">
    <name type="scientific">Schistosoma japonicum</name>
    <name type="common">Blood fluke</name>
    <dbReference type="NCBI Taxonomy" id="6182"/>
    <lineage>
        <taxon>Eukaryota</taxon>
        <taxon>Metazoa</taxon>
        <taxon>Spiralia</taxon>
        <taxon>Lophotrochozoa</taxon>
        <taxon>Platyhelminthes</taxon>
        <taxon>Trematoda</taxon>
        <taxon>Digenea</taxon>
        <taxon>Strigeidida</taxon>
        <taxon>Schistosomatoidea</taxon>
        <taxon>Schistosomatidae</taxon>
        <taxon>Schistosoma</taxon>
    </lineage>
</organism>